<dbReference type="SUPFAM" id="SSF56112">
    <property type="entry name" value="Protein kinase-like (PK-like)"/>
    <property type="match status" value="1"/>
</dbReference>
<evidence type="ECO:0000313" key="2">
    <source>
        <dbReference type="EMBL" id="MVN87708.1"/>
    </source>
</evidence>
<accession>A0A7C9HZF7</accession>
<name>A0A7C9HZF7_9DEIO</name>
<organism evidence="2 3">
    <name type="scientific">Deinococcus arboris</name>
    <dbReference type="NCBI Taxonomy" id="2682977"/>
    <lineage>
        <taxon>Bacteria</taxon>
        <taxon>Thermotogati</taxon>
        <taxon>Deinococcota</taxon>
        <taxon>Deinococci</taxon>
        <taxon>Deinococcales</taxon>
        <taxon>Deinococcaceae</taxon>
        <taxon>Deinococcus</taxon>
    </lineage>
</organism>
<dbReference type="RefSeq" id="WP_157459759.1">
    <property type="nucleotide sequence ID" value="NZ_WQLB01000017.1"/>
</dbReference>
<evidence type="ECO:0000313" key="3">
    <source>
        <dbReference type="Proteomes" id="UP000483286"/>
    </source>
</evidence>
<reference evidence="2 3" key="1">
    <citation type="submission" date="2019-12" db="EMBL/GenBank/DDBJ databases">
        <title>Deinococcus sp. HMF7620 Genome sequencing and assembly.</title>
        <authorList>
            <person name="Kang H."/>
            <person name="Kim H."/>
            <person name="Joh K."/>
        </authorList>
    </citation>
    <scope>NUCLEOTIDE SEQUENCE [LARGE SCALE GENOMIC DNA]</scope>
    <source>
        <strain evidence="2 3">HMF7620</strain>
    </source>
</reference>
<dbReference type="GO" id="GO:0016740">
    <property type="term" value="F:transferase activity"/>
    <property type="evidence" value="ECO:0007669"/>
    <property type="project" value="UniProtKB-KW"/>
</dbReference>
<comment type="caution">
    <text evidence="2">The sequence shown here is derived from an EMBL/GenBank/DDBJ whole genome shotgun (WGS) entry which is preliminary data.</text>
</comment>
<dbReference type="Gene3D" id="3.90.1200.10">
    <property type="match status" value="1"/>
</dbReference>
<dbReference type="Pfam" id="PF01636">
    <property type="entry name" value="APH"/>
    <property type="match status" value="1"/>
</dbReference>
<dbReference type="InterPro" id="IPR011009">
    <property type="entry name" value="Kinase-like_dom_sf"/>
</dbReference>
<evidence type="ECO:0000259" key="1">
    <source>
        <dbReference type="Pfam" id="PF01636"/>
    </source>
</evidence>
<proteinExistence type="predicted"/>
<keyword evidence="3" id="KW-1185">Reference proteome</keyword>
<feature type="domain" description="Aminoglycoside phosphotransferase" evidence="1">
    <location>
        <begin position="174"/>
        <end position="361"/>
    </location>
</feature>
<dbReference type="Proteomes" id="UP000483286">
    <property type="component" value="Unassembled WGS sequence"/>
</dbReference>
<sequence length="424" mass="45747">MSSSPPRRLTTLHLLLTAPGDDRVAHHTLSVNMMTYYGEHVPDAARAAGVQGTLGRRLAFTAQSEVEGVRRSECVWHLHSAAPLGTEAKRPADQPDALRPWAEAALSAHTPARAPWFQAGWQEGALAWLDEELAAQGLTRTAAPQVLKHWQISLLWRVPTDRGKVYFKAVPSFFAREVSATPVLAREIPGAAPAVLAADQERGFLLLADSGEAEPGDLTGVMQHLAAVQRASLPLLPALELRDRGPAYLRAWLPRLLSDETLLTGQDGGFTPQEAALLRTRQAELDAALVHLAASPLPLTLGHGDLHSGNVTAQDAQVTLLDWSDICRTHPFLDANPAYLAPPGTPSEVLDAARDAYLSAWTDHLPLPELRALHADALLAGELLRALGYVDGIQEAVEDKSEWAGAHLHHLRRLLPAQATAPSS</sequence>
<gene>
    <name evidence="2" type="ORF">GO986_13160</name>
</gene>
<dbReference type="AlphaFoldDB" id="A0A7C9HZF7"/>
<protein>
    <submittedName>
        <fullName evidence="2">Phosphotransferase</fullName>
    </submittedName>
</protein>
<dbReference type="InterPro" id="IPR002575">
    <property type="entry name" value="Aminoglycoside_PTrfase"/>
</dbReference>
<keyword evidence="2" id="KW-0808">Transferase</keyword>
<dbReference type="EMBL" id="WQLB01000017">
    <property type="protein sequence ID" value="MVN87708.1"/>
    <property type="molecule type" value="Genomic_DNA"/>
</dbReference>